<reference evidence="8" key="1">
    <citation type="submission" date="2025-08" db="UniProtKB">
        <authorList>
            <consortium name="RefSeq"/>
        </authorList>
    </citation>
    <scope>IDENTIFICATION</scope>
</reference>
<keyword evidence="3" id="KW-0378">Hydrolase</keyword>
<dbReference type="FunCoup" id="A0A7E5VDB9">
    <property type="interactions" value="21"/>
</dbReference>
<evidence type="ECO:0000313" key="7">
    <source>
        <dbReference type="Proteomes" id="UP000322000"/>
    </source>
</evidence>
<dbReference type="KEGG" id="tnl:113492816"/>
<dbReference type="InterPro" id="IPR002018">
    <property type="entry name" value="CarbesteraseB"/>
</dbReference>
<dbReference type="Gene3D" id="3.40.50.1820">
    <property type="entry name" value="alpha/beta hydrolase"/>
    <property type="match status" value="1"/>
</dbReference>
<evidence type="ECO:0000256" key="5">
    <source>
        <dbReference type="SAM" id="SignalP"/>
    </source>
</evidence>
<evidence type="ECO:0000256" key="2">
    <source>
        <dbReference type="ARBA" id="ARBA00022487"/>
    </source>
</evidence>
<dbReference type="InParanoid" id="A0A7E5VDB9"/>
<keyword evidence="5" id="KW-0732">Signal</keyword>
<accession>A0A7E5VDB9</accession>
<evidence type="ECO:0000259" key="6">
    <source>
        <dbReference type="Pfam" id="PF00135"/>
    </source>
</evidence>
<keyword evidence="7" id="KW-1185">Reference proteome</keyword>
<feature type="chain" id="PRO_5028813203" evidence="5">
    <location>
        <begin position="20"/>
        <end position="565"/>
    </location>
</feature>
<dbReference type="RefSeq" id="XP_026726294.1">
    <property type="nucleotide sequence ID" value="XM_026870493.1"/>
</dbReference>
<dbReference type="Pfam" id="PF00135">
    <property type="entry name" value="COesterase"/>
    <property type="match status" value="1"/>
</dbReference>
<organism evidence="7 8">
    <name type="scientific">Trichoplusia ni</name>
    <name type="common">Cabbage looper</name>
    <dbReference type="NCBI Taxonomy" id="7111"/>
    <lineage>
        <taxon>Eukaryota</taxon>
        <taxon>Metazoa</taxon>
        <taxon>Ecdysozoa</taxon>
        <taxon>Arthropoda</taxon>
        <taxon>Hexapoda</taxon>
        <taxon>Insecta</taxon>
        <taxon>Pterygota</taxon>
        <taxon>Neoptera</taxon>
        <taxon>Endopterygota</taxon>
        <taxon>Lepidoptera</taxon>
        <taxon>Glossata</taxon>
        <taxon>Ditrysia</taxon>
        <taxon>Noctuoidea</taxon>
        <taxon>Noctuidae</taxon>
        <taxon>Plusiinae</taxon>
        <taxon>Trichoplusia</taxon>
    </lineage>
</organism>
<dbReference type="OrthoDB" id="3200163at2759"/>
<keyword evidence="2" id="KW-0719">Serine esterase</keyword>
<feature type="signal peptide" evidence="5">
    <location>
        <begin position="1"/>
        <end position="19"/>
    </location>
</feature>
<dbReference type="InterPro" id="IPR029058">
    <property type="entry name" value="AB_hydrolase_fold"/>
</dbReference>
<protein>
    <submittedName>
        <fullName evidence="8">Esterase E4-like</fullName>
    </submittedName>
</protein>
<keyword evidence="4" id="KW-0325">Glycoprotein</keyword>
<dbReference type="SUPFAM" id="SSF53474">
    <property type="entry name" value="alpha/beta-Hydrolases"/>
    <property type="match status" value="1"/>
</dbReference>
<dbReference type="PANTHER" id="PTHR43142:SF1">
    <property type="entry name" value="CARBOXYLIC ESTER HYDROLASE"/>
    <property type="match status" value="1"/>
</dbReference>
<dbReference type="AlphaFoldDB" id="A0A7E5VDB9"/>
<evidence type="ECO:0000256" key="1">
    <source>
        <dbReference type="ARBA" id="ARBA00005964"/>
    </source>
</evidence>
<evidence type="ECO:0000256" key="4">
    <source>
        <dbReference type="ARBA" id="ARBA00023180"/>
    </source>
</evidence>
<sequence>MKLSLSVLLLCAAAVCVTCEQPPSDEDWLELDTPQGPVRGRRDPDADHLYSFYNIPYATTPVGENKYKPPLPAPVWDKPFDAVDKHVICRQTIMPLNLMPPGLVEQDDCLIANVYVPDTRKKNLSVLVYVHGGGFVIGYGNLMKFKQFLETKDIVLVTFNYRLGVQGFLCLGTEDVPGNVGMKDQVALLRWVQKNIASYGGNPDDVTIAGYSAGSAAVDLLMLSKSAEGLFHRVIPESGGNLAGFSIQRDPLEIAKTYAKQLNFTNVDDINALEKFYKTAPYELLHSDSLNDRYDSTFVFSPCIERETTKDAFLTESPLSILQKGSYRKLPVLYGFDDMEGLVRIHFFEDWKHKMNEKFSDFLPSDLKFKSEEERQEVADKIKKFYFGNKPVGNDNILSYVDYFSDVLFTIPMLWAAELYVEAGNNQVYLYEYSYVDETTPTVPHTNVRGADHVAQTYAVMDGLNIYNQNKDITNIGFQIMKKTVRQLWYNFIKTGKPVPEGSSLPAWPAAGANRAPYMSLAQESELRHEPLLETRYRFWEDIYQKYYREPIPPPATSAQSRHEL</sequence>
<name>A0A7E5VDB9_TRINI</name>
<evidence type="ECO:0000256" key="3">
    <source>
        <dbReference type="ARBA" id="ARBA00022801"/>
    </source>
</evidence>
<dbReference type="GO" id="GO:0052689">
    <property type="term" value="F:carboxylic ester hydrolase activity"/>
    <property type="evidence" value="ECO:0007669"/>
    <property type="project" value="UniProtKB-KW"/>
</dbReference>
<evidence type="ECO:0000313" key="8">
    <source>
        <dbReference type="RefSeq" id="XP_026726294.1"/>
    </source>
</evidence>
<feature type="domain" description="Carboxylesterase type B" evidence="6">
    <location>
        <begin position="31"/>
        <end position="540"/>
    </location>
</feature>
<proteinExistence type="inferred from homology"/>
<comment type="similarity">
    <text evidence="1">Belongs to the type-B carboxylesterase/lipase family.</text>
</comment>
<dbReference type="GeneID" id="113492816"/>
<gene>
    <name evidence="8" type="primary">LOC113492816</name>
</gene>
<dbReference type="Proteomes" id="UP000322000">
    <property type="component" value="Chromosome 4"/>
</dbReference>
<dbReference type="PANTHER" id="PTHR43142">
    <property type="entry name" value="CARBOXYLIC ESTER HYDROLASE"/>
    <property type="match status" value="1"/>
</dbReference>